<name>A0A7S3YRW6_9EUKA</name>
<feature type="region of interest" description="Disordered" evidence="1">
    <location>
        <begin position="577"/>
        <end position="611"/>
    </location>
</feature>
<feature type="compositionally biased region" description="Basic and acidic residues" evidence="1">
    <location>
        <begin position="81"/>
        <end position="104"/>
    </location>
</feature>
<proteinExistence type="predicted"/>
<protein>
    <submittedName>
        <fullName evidence="2">Uncharacterized protein</fullName>
    </submittedName>
</protein>
<evidence type="ECO:0000313" key="2">
    <source>
        <dbReference type="EMBL" id="CAE0659727.1"/>
    </source>
</evidence>
<gene>
    <name evidence="2" type="ORF">LGLO00237_LOCUS11303</name>
</gene>
<feature type="compositionally biased region" description="Acidic residues" evidence="1">
    <location>
        <begin position="586"/>
        <end position="600"/>
    </location>
</feature>
<organism evidence="2">
    <name type="scientific">Lotharella globosa</name>
    <dbReference type="NCBI Taxonomy" id="91324"/>
    <lineage>
        <taxon>Eukaryota</taxon>
        <taxon>Sar</taxon>
        <taxon>Rhizaria</taxon>
        <taxon>Cercozoa</taxon>
        <taxon>Chlorarachniophyceae</taxon>
        <taxon>Lotharella</taxon>
    </lineage>
</organism>
<feature type="compositionally biased region" description="Basic and acidic residues" evidence="1">
    <location>
        <begin position="129"/>
        <end position="140"/>
    </location>
</feature>
<feature type="compositionally biased region" description="Basic and acidic residues" evidence="1">
    <location>
        <begin position="601"/>
        <end position="611"/>
    </location>
</feature>
<feature type="compositionally biased region" description="Basic residues" evidence="1">
    <location>
        <begin position="61"/>
        <end position="70"/>
    </location>
</feature>
<evidence type="ECO:0000256" key="1">
    <source>
        <dbReference type="SAM" id="MobiDB-lite"/>
    </source>
</evidence>
<dbReference type="EMBL" id="HBIV01015499">
    <property type="protein sequence ID" value="CAE0659727.1"/>
    <property type="molecule type" value="Transcribed_RNA"/>
</dbReference>
<feature type="compositionally biased region" description="Basic residues" evidence="1">
    <location>
        <begin position="157"/>
        <end position="166"/>
    </location>
</feature>
<dbReference type="AlphaFoldDB" id="A0A7S3YRW6"/>
<accession>A0A7S3YRW6</accession>
<feature type="region of interest" description="Disordered" evidence="1">
    <location>
        <begin position="399"/>
        <end position="433"/>
    </location>
</feature>
<sequence>METTATSPRMVMKGGPTKNSKKKKRIRRSSTSSNAKSNRTMTALSPLKAKKDASRGDSKVSGKKRKRRRSSISNTAKSKRTKTESPRKEKKDVFRSDAKLPEKSQKRRRSSISNNKKIKIATTASPPKETNDASRSDTKVSVKSKKRRRSSSSNAKNRPRKRIQRRTRSEPTEISHKRIDAYEMIYKSRKNRAVNRLLRKYVPSALQLLENGLLERDWGMVSASILSLDRCNEQVPADIIGAMLETQRRFRPEAVTDVLTCWGEINYQHKRRGTIELAIDGLEAGEYLRAVNHLSQKGADSIFLKFVPEVFCLRGAAYYHLAHKQLSSVPQVPEVPTDTDKDESVVNRLGKMRKSVKRYLAGAVTSFAKAYDIEMQLRSKMGYASGTLEARLGMAFADETHGSSAGQDSQDIRKRKEKKTRLNKDSGLPLNLSEEANQGSVGVVQGSVPMGVIAHYLHLLCHSEDLPVPKKSKSIARSKLGSICAGVFAAAIQEPIRSPQIPPSASPSLFSASETRPPHFIPPFDQELSSSSEAYHASKPVSPDVLKVFPALQQQNPHLLRVLLLEAIAAYGRRIKADQGDHSSESDDDSEDEDEAEDDNDREKVSEELENKIPGKREAGMLLIKADPMSEDALETLVRHQDGFSEVETRDAILLLTEQLDVCPGDGNLWQKLRVLLNNYWEQRAKHSRVVNVADIDVRRDFLKATSERLSWWTRSPFHFHPSAIAAEKPMHATLGVRATLKSECLMLMRKVILLLESADNVQ</sequence>
<reference evidence="2" key="1">
    <citation type="submission" date="2021-01" db="EMBL/GenBank/DDBJ databases">
        <authorList>
            <person name="Corre E."/>
            <person name="Pelletier E."/>
            <person name="Niang G."/>
            <person name="Scheremetjew M."/>
            <person name="Finn R."/>
            <person name="Kale V."/>
            <person name="Holt S."/>
            <person name="Cochrane G."/>
            <person name="Meng A."/>
            <person name="Brown T."/>
            <person name="Cohen L."/>
        </authorList>
    </citation>
    <scope>NUCLEOTIDE SEQUENCE</scope>
    <source>
        <strain evidence="2">CCCM811</strain>
    </source>
</reference>
<feature type="compositionally biased region" description="Basic and acidic residues" evidence="1">
    <location>
        <begin position="49"/>
        <end position="60"/>
    </location>
</feature>
<feature type="compositionally biased region" description="Basic residues" evidence="1">
    <location>
        <begin position="19"/>
        <end position="28"/>
    </location>
</feature>
<feature type="region of interest" description="Disordered" evidence="1">
    <location>
        <begin position="1"/>
        <end position="174"/>
    </location>
</feature>
<feature type="compositionally biased region" description="Basic and acidic residues" evidence="1">
    <location>
        <begin position="410"/>
        <end position="424"/>
    </location>
</feature>
<feature type="region of interest" description="Disordered" evidence="1">
    <location>
        <begin position="503"/>
        <end position="536"/>
    </location>
</feature>